<dbReference type="InterPro" id="IPR014756">
    <property type="entry name" value="Ig_E-set"/>
</dbReference>
<sequence>MGTLSSRFAERHVERSEISTRVGTRNLAYAWIEPISVEGSEVRSGPPPDDSGLLKVIKVDLNIGANTQRHKTSEYDVTEAVDRPQLVIRRGQAFDVDITFNKEFNKQTDDIRLVFEFGKKPLPHKATHIEILLSDDDVYKQWGARILTINENTLVIRVYTPPTLFVGKWSFQLDVVKQDDANSIVYRYSHDQSIYILFNPWCRDDSTYLHDEDLLEEYVLADTGTIYQGTAGKPSPRPWNFNQFEIVALDCALMVLDKSKLSMVSRGDPVQIVRRLSAMTNAKDDDGILVGDWSGNYSNGTLPSKWVGSLDILEQYYSTKKPVSYGQCWVFAGVLTTLCRTLGIPTRCVTNFSSAHDVDGSLTVDKFWKFANPGYKPLDEYNSDSVWNFHVWNEVWMTRPDLPKGYGGWQAIDATPQETSDGIFCCGPMSVVAIQEGNVNLPYDGPFIFSEVNADKIHWVRQPNGAFQKAALDKKRAKTLNRAPNTAKN</sequence>
<dbReference type="InterPro" id="IPR050779">
    <property type="entry name" value="Transglutaminase"/>
</dbReference>
<dbReference type="EMBL" id="JARBDR010000917">
    <property type="protein sequence ID" value="KAJ8303371.1"/>
    <property type="molecule type" value="Genomic_DNA"/>
</dbReference>
<organism evidence="3 4">
    <name type="scientific">Tegillarca granosa</name>
    <name type="common">Malaysian cockle</name>
    <name type="synonym">Anadara granosa</name>
    <dbReference type="NCBI Taxonomy" id="220873"/>
    <lineage>
        <taxon>Eukaryota</taxon>
        <taxon>Metazoa</taxon>
        <taxon>Spiralia</taxon>
        <taxon>Lophotrochozoa</taxon>
        <taxon>Mollusca</taxon>
        <taxon>Bivalvia</taxon>
        <taxon>Autobranchia</taxon>
        <taxon>Pteriomorphia</taxon>
        <taxon>Arcoida</taxon>
        <taxon>Arcoidea</taxon>
        <taxon>Arcidae</taxon>
        <taxon>Tegillarca</taxon>
    </lineage>
</organism>
<dbReference type="InterPro" id="IPR036985">
    <property type="entry name" value="Transglutaminase-like_sf"/>
</dbReference>
<dbReference type="InterPro" id="IPR038765">
    <property type="entry name" value="Papain-like_cys_pep_sf"/>
</dbReference>
<dbReference type="Proteomes" id="UP001217089">
    <property type="component" value="Unassembled WGS sequence"/>
</dbReference>
<dbReference type="SUPFAM" id="SSF81296">
    <property type="entry name" value="E set domains"/>
    <property type="match status" value="1"/>
</dbReference>
<dbReference type="Gene3D" id="3.90.260.10">
    <property type="entry name" value="Transglutaminase-like"/>
    <property type="match status" value="1"/>
</dbReference>
<accession>A0ABQ9EHN1</accession>
<dbReference type="Gene3D" id="2.60.40.10">
    <property type="entry name" value="Immunoglobulins"/>
    <property type="match status" value="1"/>
</dbReference>
<dbReference type="InterPro" id="IPR001102">
    <property type="entry name" value="Transglutaminase_N"/>
</dbReference>
<dbReference type="SMART" id="SM00460">
    <property type="entry name" value="TGc"/>
    <property type="match status" value="1"/>
</dbReference>
<dbReference type="SUPFAM" id="SSF54001">
    <property type="entry name" value="Cysteine proteinases"/>
    <property type="match status" value="1"/>
</dbReference>
<dbReference type="PANTHER" id="PTHR11590:SF40">
    <property type="entry name" value="HEMOCYTE PROTEIN-GLUTAMINE GAMMA-GLUTAMYLTRANSFERASE-LIKE PROTEIN"/>
    <property type="match status" value="1"/>
</dbReference>
<protein>
    <recommendedName>
        <fullName evidence="2">Transglutaminase-like domain-containing protein</fullName>
    </recommendedName>
</protein>
<evidence type="ECO:0000256" key="1">
    <source>
        <dbReference type="ARBA" id="ARBA00005968"/>
    </source>
</evidence>
<name>A0ABQ9EHN1_TEGGR</name>
<dbReference type="PANTHER" id="PTHR11590">
    <property type="entry name" value="PROTEIN-GLUTAMINE GAMMA-GLUTAMYLTRANSFERASE"/>
    <property type="match status" value="1"/>
</dbReference>
<dbReference type="InterPro" id="IPR002931">
    <property type="entry name" value="Transglutaminase-like"/>
</dbReference>
<comment type="similarity">
    <text evidence="1">Belongs to the transglutaminase superfamily. Transglutaminase family.</text>
</comment>
<dbReference type="Pfam" id="PF00868">
    <property type="entry name" value="Transglut_N"/>
    <property type="match status" value="1"/>
</dbReference>
<evidence type="ECO:0000313" key="3">
    <source>
        <dbReference type="EMBL" id="KAJ8303371.1"/>
    </source>
</evidence>
<comment type="caution">
    <text evidence="3">The sequence shown here is derived from an EMBL/GenBank/DDBJ whole genome shotgun (WGS) entry which is preliminary data.</text>
</comment>
<dbReference type="Pfam" id="PF01841">
    <property type="entry name" value="Transglut_core"/>
    <property type="match status" value="1"/>
</dbReference>
<reference evidence="3 4" key="1">
    <citation type="submission" date="2022-12" db="EMBL/GenBank/DDBJ databases">
        <title>Chromosome-level genome of Tegillarca granosa.</title>
        <authorList>
            <person name="Kim J."/>
        </authorList>
    </citation>
    <scope>NUCLEOTIDE SEQUENCE [LARGE SCALE GENOMIC DNA]</scope>
    <source>
        <strain evidence="3">Teg-2019</strain>
        <tissue evidence="3">Adductor muscle</tissue>
    </source>
</reference>
<proteinExistence type="inferred from homology"/>
<evidence type="ECO:0000259" key="2">
    <source>
        <dbReference type="SMART" id="SM00460"/>
    </source>
</evidence>
<feature type="domain" description="Transglutaminase-like" evidence="2">
    <location>
        <begin position="320"/>
        <end position="416"/>
    </location>
</feature>
<dbReference type="InterPro" id="IPR013783">
    <property type="entry name" value="Ig-like_fold"/>
</dbReference>
<gene>
    <name evidence="3" type="ORF">KUTeg_019767</name>
</gene>
<evidence type="ECO:0000313" key="4">
    <source>
        <dbReference type="Proteomes" id="UP001217089"/>
    </source>
</evidence>
<keyword evidence="4" id="KW-1185">Reference proteome</keyword>